<dbReference type="EnsemblPlants" id="Solyc02g065515.1.1">
    <property type="protein sequence ID" value="Solyc02g065515.1.1"/>
    <property type="gene ID" value="Solyc02g065515.1"/>
</dbReference>
<reference evidence="1" key="2">
    <citation type="submission" date="2019-01" db="UniProtKB">
        <authorList>
            <consortium name="EnsemblPlants"/>
        </authorList>
    </citation>
    <scope>IDENTIFICATION</scope>
    <source>
        <strain evidence="1">cv. Heinz 1706</strain>
    </source>
</reference>
<name>A0A3Q7EZM8_SOLLC</name>
<evidence type="ECO:0000313" key="2">
    <source>
        <dbReference type="Proteomes" id="UP000004994"/>
    </source>
</evidence>
<sequence length="80" mass="9020">MSLIGSNSVIKNTSEKETYCKRPPPYISSNSVWPFQQCNAFPVPTVYDQDIEKETYCKLANGRLHISGQHHQLNSHQGGL</sequence>
<evidence type="ECO:0000313" key="1">
    <source>
        <dbReference type="EnsemblPlants" id="Solyc02g065515.1.1"/>
    </source>
</evidence>
<protein>
    <submittedName>
        <fullName evidence="1">Uncharacterized protein</fullName>
    </submittedName>
</protein>
<keyword evidence="2" id="KW-1185">Reference proteome</keyword>
<dbReference type="InParanoid" id="A0A3Q7EZM8"/>
<reference evidence="1" key="1">
    <citation type="journal article" date="2012" name="Nature">
        <title>The tomato genome sequence provides insights into fleshy fruit evolution.</title>
        <authorList>
            <consortium name="Tomato Genome Consortium"/>
        </authorList>
    </citation>
    <scope>NUCLEOTIDE SEQUENCE [LARGE SCALE GENOMIC DNA]</scope>
    <source>
        <strain evidence="1">cv. Heinz 1706</strain>
    </source>
</reference>
<dbReference type="Proteomes" id="UP000004994">
    <property type="component" value="Chromosome 2"/>
</dbReference>
<dbReference type="Gramene" id="Solyc02g065515.1.1">
    <property type="protein sequence ID" value="Solyc02g065515.1.1"/>
    <property type="gene ID" value="Solyc02g065515.1"/>
</dbReference>
<proteinExistence type="predicted"/>
<accession>A0A3Q7EZM8</accession>
<organism evidence="1">
    <name type="scientific">Solanum lycopersicum</name>
    <name type="common">Tomato</name>
    <name type="synonym">Lycopersicon esculentum</name>
    <dbReference type="NCBI Taxonomy" id="4081"/>
    <lineage>
        <taxon>Eukaryota</taxon>
        <taxon>Viridiplantae</taxon>
        <taxon>Streptophyta</taxon>
        <taxon>Embryophyta</taxon>
        <taxon>Tracheophyta</taxon>
        <taxon>Spermatophyta</taxon>
        <taxon>Magnoliopsida</taxon>
        <taxon>eudicotyledons</taxon>
        <taxon>Gunneridae</taxon>
        <taxon>Pentapetalae</taxon>
        <taxon>asterids</taxon>
        <taxon>lamiids</taxon>
        <taxon>Solanales</taxon>
        <taxon>Solanaceae</taxon>
        <taxon>Solanoideae</taxon>
        <taxon>Solaneae</taxon>
        <taxon>Solanum</taxon>
        <taxon>Solanum subgen. Lycopersicon</taxon>
    </lineage>
</organism>
<dbReference type="AlphaFoldDB" id="A0A3Q7EZM8"/>